<dbReference type="InterPro" id="IPR011009">
    <property type="entry name" value="Kinase-like_dom_sf"/>
</dbReference>
<dbReference type="InterPro" id="IPR000719">
    <property type="entry name" value="Prot_kinase_dom"/>
</dbReference>
<dbReference type="PROSITE" id="PS50011">
    <property type="entry name" value="PROTEIN_KINASE_DOM"/>
    <property type="match status" value="1"/>
</dbReference>
<dbReference type="InterPro" id="IPR002110">
    <property type="entry name" value="Ankyrin_rpt"/>
</dbReference>
<dbReference type="PROSITE" id="PS50088">
    <property type="entry name" value="ANK_REPEAT"/>
    <property type="match status" value="3"/>
</dbReference>
<dbReference type="Gene3D" id="1.25.40.20">
    <property type="entry name" value="Ankyrin repeat-containing domain"/>
    <property type="match status" value="4"/>
</dbReference>
<dbReference type="Gene3D" id="1.10.510.10">
    <property type="entry name" value="Transferase(Phosphotransferase) domain 1"/>
    <property type="match status" value="1"/>
</dbReference>
<keyword evidence="1" id="KW-0040">ANK repeat</keyword>
<feature type="repeat" description="ANK" evidence="1">
    <location>
        <begin position="708"/>
        <end position="740"/>
    </location>
</feature>
<dbReference type="SUPFAM" id="SSF48403">
    <property type="entry name" value="Ankyrin repeat"/>
    <property type="match status" value="3"/>
</dbReference>
<dbReference type="OrthoDB" id="626167at2759"/>
<dbReference type="GO" id="GO:0005524">
    <property type="term" value="F:ATP binding"/>
    <property type="evidence" value="ECO:0007669"/>
    <property type="project" value="InterPro"/>
</dbReference>
<dbReference type="GeneID" id="63759409"/>
<evidence type="ECO:0000313" key="5">
    <source>
        <dbReference type="Proteomes" id="UP000184356"/>
    </source>
</evidence>
<feature type="region of interest" description="Disordered" evidence="2">
    <location>
        <begin position="1"/>
        <end position="36"/>
    </location>
</feature>
<feature type="region of interest" description="Disordered" evidence="2">
    <location>
        <begin position="950"/>
        <end position="971"/>
    </location>
</feature>
<keyword evidence="5" id="KW-1185">Reference proteome</keyword>
<gene>
    <name evidence="4" type="ORF">ASPSYDRAFT_165244</name>
</gene>
<dbReference type="SUPFAM" id="SSF56112">
    <property type="entry name" value="Protein kinase-like (PK-like)"/>
    <property type="match status" value="1"/>
</dbReference>
<dbReference type="SMART" id="SM00220">
    <property type="entry name" value="S_TKc"/>
    <property type="match status" value="1"/>
</dbReference>
<feature type="repeat" description="ANK" evidence="1">
    <location>
        <begin position="974"/>
        <end position="1006"/>
    </location>
</feature>
<feature type="repeat" description="ANK" evidence="1">
    <location>
        <begin position="1199"/>
        <end position="1231"/>
    </location>
</feature>
<dbReference type="Proteomes" id="UP000184356">
    <property type="component" value="Unassembled WGS sequence"/>
</dbReference>
<proteinExistence type="predicted"/>
<evidence type="ECO:0000256" key="2">
    <source>
        <dbReference type="SAM" id="MobiDB-lite"/>
    </source>
</evidence>
<dbReference type="STRING" id="1036612.A0A1L9SXW6"/>
<evidence type="ECO:0000313" key="4">
    <source>
        <dbReference type="EMBL" id="OJJ52072.1"/>
    </source>
</evidence>
<sequence>MASDSASGRAVTSILPSSSASSEPTPSTVQAANSQTDPRFDGVYVPHIYDVVSLFRPAHFQGRSQIPSLYLEPLAVDHSITVGHGASFTTFKRAVPASPPMTLNMTTGDLALTISPSPSTKERSVVYKVARVAFTESGTPTPQTRHAMKAALMELYCLRHKPLQDHPNIVKLLDLAWAANYFDPSHRLPVAVVEFADRGNLAQLQETVNLGPLARSRLAIDIGKGLDILHRCGIVHGDVKSENILIFSDPKTEYVAKLSDFGFSLVGEAATAAVSVGGTRPWKAPEARSPITKDLLPAADVYSYGLLLWRLATDGKDPFRFWVDTDLRGEGYYQLLEGLKGNDQMVRNVSLDKWLIPYLSGKGDRRQARLTMDWLVQGVSRLQILGNAQQTTNGISTDDWGSLSEYLRVCLQYDQSSRALADTVLQWASKDIFYGRISSALGKCLSLDSTKRSLREALDCLAGGSQLDAVDRGNAEDMLLRISYDNHVLSWQQMRELEPAVQSFIFHCFRAKVEGELSQGKINPPDCFILVSYYINGYGTPVDFNAATRLLEQCSNTEYNHQPSRAYVYRIAKCLNPKFIARADMVSNLTEMAIMGSRTAGIDLNEIAPVKFTEVQPLIRDALAGVGANFFHAKQMLAGATYRQWINTFDNEQVLVQNLSGLNRIADYKVNRRGDRILHLAASAGRLSAIRTLLGTFPALTVNHINDQGETPLLSACRAGQTATVLGLLELGADATVIAPTGETCLHWLVSFEDSDIEKVGQALVKAGAGLRGLTKRSIAYSEFRATIEVDLQVPGTPLAWAVHHDRPQVVKFLLRTASDPRICLDRLANPMAPSALEHAAYYHHVECLELMMKALEKAEVSYTLEPLLRLGVHSADTFSMILRHGARYKQRLHEFLELALRKAKDSRFLTGIGGPDTHLLYYAVSEGHDEVVAYLLSNEVGRMVSSFGTSVEERQSPPGAYNPGDINRPAREDRRTPVLEAIRWNRKPLVELLVKHGADPRATAKNPLSGDMNWTAFHILAAAGHTKDYSDLVTFLVTAGVPIDGIPAGSSDSTESPFLVAIQHNAFGLATAFLEHCANPNACSSTSGMLSLRYPTSVLGHIIAASAQHTVPRVRYLLEQCSKTDEVDFIVDHSQQMTALHRAAWAHKGLRHRMPGGREQPELSRAEYDLVINREIMHELLQKWADPETHLNARCRIHGRTALHMAVDAGNTAAVEMLVNKGADITITDELGLTPGLLARETMSELGDEEAELLDVYAIIVTLLCRDY</sequence>
<dbReference type="RefSeq" id="XP_040695878.1">
    <property type="nucleotide sequence ID" value="XM_040843336.1"/>
</dbReference>
<dbReference type="VEuPathDB" id="FungiDB:ASPSYDRAFT_165244"/>
<name>A0A1L9SXW6_9EURO</name>
<dbReference type="PANTHER" id="PTHR46224">
    <property type="entry name" value="ANKYRIN REPEAT FAMILY PROTEIN"/>
    <property type="match status" value="1"/>
</dbReference>
<dbReference type="SMART" id="SM00248">
    <property type="entry name" value="ANK"/>
    <property type="match status" value="10"/>
</dbReference>
<evidence type="ECO:0000256" key="1">
    <source>
        <dbReference type="PROSITE-ProRule" id="PRU00023"/>
    </source>
</evidence>
<dbReference type="PROSITE" id="PS00108">
    <property type="entry name" value="PROTEIN_KINASE_ST"/>
    <property type="match status" value="1"/>
</dbReference>
<dbReference type="Pfam" id="PF00023">
    <property type="entry name" value="Ank"/>
    <property type="match status" value="1"/>
</dbReference>
<dbReference type="InterPro" id="IPR008271">
    <property type="entry name" value="Ser/Thr_kinase_AS"/>
</dbReference>
<feature type="domain" description="Protein kinase" evidence="3">
    <location>
        <begin position="76"/>
        <end position="434"/>
    </location>
</feature>
<evidence type="ECO:0000259" key="3">
    <source>
        <dbReference type="PROSITE" id="PS50011"/>
    </source>
</evidence>
<dbReference type="Pfam" id="PF12796">
    <property type="entry name" value="Ank_2"/>
    <property type="match status" value="1"/>
</dbReference>
<reference evidence="5" key="1">
    <citation type="journal article" date="2017" name="Genome Biol.">
        <title>Comparative genomics reveals high biological diversity and specific adaptations in the industrially and medically important fungal genus Aspergillus.</title>
        <authorList>
            <person name="de Vries R.P."/>
            <person name="Riley R."/>
            <person name="Wiebenga A."/>
            <person name="Aguilar-Osorio G."/>
            <person name="Amillis S."/>
            <person name="Uchima C.A."/>
            <person name="Anderluh G."/>
            <person name="Asadollahi M."/>
            <person name="Askin M."/>
            <person name="Barry K."/>
            <person name="Battaglia E."/>
            <person name="Bayram O."/>
            <person name="Benocci T."/>
            <person name="Braus-Stromeyer S.A."/>
            <person name="Caldana C."/>
            <person name="Canovas D."/>
            <person name="Cerqueira G.C."/>
            <person name="Chen F."/>
            <person name="Chen W."/>
            <person name="Choi C."/>
            <person name="Clum A."/>
            <person name="Dos Santos R.A."/>
            <person name="Damasio A.R."/>
            <person name="Diallinas G."/>
            <person name="Emri T."/>
            <person name="Fekete E."/>
            <person name="Flipphi M."/>
            <person name="Freyberg S."/>
            <person name="Gallo A."/>
            <person name="Gournas C."/>
            <person name="Habgood R."/>
            <person name="Hainaut M."/>
            <person name="Harispe M.L."/>
            <person name="Henrissat B."/>
            <person name="Hilden K.S."/>
            <person name="Hope R."/>
            <person name="Hossain A."/>
            <person name="Karabika E."/>
            <person name="Karaffa L."/>
            <person name="Karanyi Z."/>
            <person name="Krasevec N."/>
            <person name="Kuo A."/>
            <person name="Kusch H."/>
            <person name="LaButti K."/>
            <person name="Lagendijk E.L."/>
            <person name="Lapidus A."/>
            <person name="Levasseur A."/>
            <person name="Lindquist E."/>
            <person name="Lipzen A."/>
            <person name="Logrieco A.F."/>
            <person name="MacCabe A."/>
            <person name="Maekelae M.R."/>
            <person name="Malavazi I."/>
            <person name="Melin P."/>
            <person name="Meyer V."/>
            <person name="Mielnichuk N."/>
            <person name="Miskei M."/>
            <person name="Molnar A.P."/>
            <person name="Mule G."/>
            <person name="Ngan C.Y."/>
            <person name="Orejas M."/>
            <person name="Orosz E."/>
            <person name="Ouedraogo J.P."/>
            <person name="Overkamp K.M."/>
            <person name="Park H.-S."/>
            <person name="Perrone G."/>
            <person name="Piumi F."/>
            <person name="Punt P.J."/>
            <person name="Ram A.F."/>
            <person name="Ramon A."/>
            <person name="Rauscher S."/>
            <person name="Record E."/>
            <person name="Riano-Pachon D.M."/>
            <person name="Robert V."/>
            <person name="Roehrig J."/>
            <person name="Ruller R."/>
            <person name="Salamov A."/>
            <person name="Salih N.S."/>
            <person name="Samson R.A."/>
            <person name="Sandor E."/>
            <person name="Sanguinetti M."/>
            <person name="Schuetze T."/>
            <person name="Sepcic K."/>
            <person name="Shelest E."/>
            <person name="Sherlock G."/>
            <person name="Sophianopoulou V."/>
            <person name="Squina F.M."/>
            <person name="Sun H."/>
            <person name="Susca A."/>
            <person name="Todd R.B."/>
            <person name="Tsang A."/>
            <person name="Unkles S.E."/>
            <person name="van de Wiele N."/>
            <person name="van Rossen-Uffink D."/>
            <person name="Oliveira J.V."/>
            <person name="Vesth T.C."/>
            <person name="Visser J."/>
            <person name="Yu J.-H."/>
            <person name="Zhou M."/>
            <person name="Andersen M.R."/>
            <person name="Archer D.B."/>
            <person name="Baker S.E."/>
            <person name="Benoit I."/>
            <person name="Brakhage A.A."/>
            <person name="Braus G.H."/>
            <person name="Fischer R."/>
            <person name="Frisvad J.C."/>
            <person name="Goldman G.H."/>
            <person name="Houbraken J."/>
            <person name="Oakley B."/>
            <person name="Pocsi I."/>
            <person name="Scazzocchio C."/>
            <person name="Seiboth B."/>
            <person name="vanKuyk P.A."/>
            <person name="Wortman J."/>
            <person name="Dyer P.S."/>
            <person name="Grigoriev I.V."/>
        </authorList>
    </citation>
    <scope>NUCLEOTIDE SEQUENCE [LARGE SCALE GENOMIC DNA]</scope>
    <source>
        <strain evidence="5">CBS 593.65</strain>
    </source>
</reference>
<protein>
    <recommendedName>
        <fullName evidence="3">Protein kinase domain-containing protein</fullName>
    </recommendedName>
</protein>
<dbReference type="GO" id="GO:0004672">
    <property type="term" value="F:protein kinase activity"/>
    <property type="evidence" value="ECO:0007669"/>
    <property type="project" value="InterPro"/>
</dbReference>
<dbReference type="AlphaFoldDB" id="A0A1L9SXW6"/>
<dbReference type="Pfam" id="PF00069">
    <property type="entry name" value="Pkinase"/>
    <property type="match status" value="1"/>
</dbReference>
<feature type="compositionally biased region" description="Low complexity" evidence="2">
    <location>
        <begin position="12"/>
        <end position="28"/>
    </location>
</feature>
<dbReference type="InterPro" id="IPR036770">
    <property type="entry name" value="Ankyrin_rpt-contain_sf"/>
</dbReference>
<dbReference type="InterPro" id="IPR051616">
    <property type="entry name" value="Cul2-RING_E3_ligase_SR"/>
</dbReference>
<dbReference type="PROSITE" id="PS50297">
    <property type="entry name" value="ANK_REP_REGION"/>
    <property type="match status" value="2"/>
</dbReference>
<organism evidence="4 5">
    <name type="scientific">Aspergillus sydowii CBS 593.65</name>
    <dbReference type="NCBI Taxonomy" id="1036612"/>
    <lineage>
        <taxon>Eukaryota</taxon>
        <taxon>Fungi</taxon>
        <taxon>Dikarya</taxon>
        <taxon>Ascomycota</taxon>
        <taxon>Pezizomycotina</taxon>
        <taxon>Eurotiomycetes</taxon>
        <taxon>Eurotiomycetidae</taxon>
        <taxon>Eurotiales</taxon>
        <taxon>Aspergillaceae</taxon>
        <taxon>Aspergillus</taxon>
        <taxon>Aspergillus subgen. Nidulantes</taxon>
    </lineage>
</organism>
<accession>A0A1L9SXW6</accession>
<dbReference type="EMBL" id="KV878605">
    <property type="protein sequence ID" value="OJJ52072.1"/>
    <property type="molecule type" value="Genomic_DNA"/>
</dbReference>